<organism evidence="1 2">
    <name type="scientific">Kickxella alabastrina</name>
    <dbReference type="NCBI Taxonomy" id="61397"/>
    <lineage>
        <taxon>Eukaryota</taxon>
        <taxon>Fungi</taxon>
        <taxon>Fungi incertae sedis</taxon>
        <taxon>Zoopagomycota</taxon>
        <taxon>Kickxellomycotina</taxon>
        <taxon>Kickxellomycetes</taxon>
        <taxon>Kickxellales</taxon>
        <taxon>Kickxellaceae</taxon>
        <taxon>Kickxella</taxon>
    </lineage>
</organism>
<dbReference type="EMBL" id="JANBPG010004125">
    <property type="protein sequence ID" value="KAJ1877619.1"/>
    <property type="molecule type" value="Genomic_DNA"/>
</dbReference>
<comment type="caution">
    <text evidence="1">The sequence shown here is derived from an EMBL/GenBank/DDBJ whole genome shotgun (WGS) entry which is preliminary data.</text>
</comment>
<evidence type="ECO:0000313" key="1">
    <source>
        <dbReference type="EMBL" id="KAJ1877619.1"/>
    </source>
</evidence>
<reference evidence="1" key="1">
    <citation type="submission" date="2022-07" db="EMBL/GenBank/DDBJ databases">
        <title>Phylogenomic reconstructions and comparative analyses of Kickxellomycotina fungi.</title>
        <authorList>
            <person name="Reynolds N.K."/>
            <person name="Stajich J.E."/>
            <person name="Barry K."/>
            <person name="Grigoriev I.V."/>
            <person name="Crous P."/>
            <person name="Smith M.E."/>
        </authorList>
    </citation>
    <scope>NUCLEOTIDE SEQUENCE</scope>
    <source>
        <strain evidence="1">Benny 63K</strain>
    </source>
</reference>
<dbReference type="Proteomes" id="UP001150581">
    <property type="component" value="Unassembled WGS sequence"/>
</dbReference>
<accession>A0ACC1I3I7</accession>
<gene>
    <name evidence="1" type="primary">NOP14_1</name>
    <name evidence="1" type="ORF">LPJ66_012065</name>
</gene>
<sequence length="383" mass="42743">DEEEVDGDSDEEEDAGSSDDEEDDDSELSGGEAEREEFKQKVSKATAVKKPTANSNEIPFTFSAPADYEAWLEIVSEYSLEQQLVVIRRLRTLYHIRLSPQNKEKLSNLCIILAEHLAVLAEQDPPVPAAVVDEIVKHIGELAAIDAERFGEFCRQAVVDCHRRVTQAIRASASDTAAQSAMQRHGPSASDHGVRASDIALMRVFVSVFSSSDRYHTVITPMLVSICQYLSQYTFTTMKDIAGGLVLTGLLHETQRLSRRLVPEALNFLFATLAASVCSTDDASDWDGQFPLSRRQRQAYQILRITVAEKCHSRSVEPIRWSWLVSSENSGVRSLTADPKYSVLRACLLLSRRFIGCYFSQSAFIECFMPLKCLLAKISERLP</sequence>
<evidence type="ECO:0000313" key="2">
    <source>
        <dbReference type="Proteomes" id="UP001150581"/>
    </source>
</evidence>
<name>A0ACC1I3I7_9FUNG</name>
<keyword evidence="2" id="KW-1185">Reference proteome</keyword>
<feature type="non-terminal residue" evidence="1">
    <location>
        <position position="1"/>
    </location>
</feature>
<proteinExistence type="predicted"/>
<feature type="non-terminal residue" evidence="1">
    <location>
        <position position="383"/>
    </location>
</feature>
<protein>
    <submittedName>
        <fullName evidence="1">Nucleolar complex protein 14</fullName>
    </submittedName>
</protein>